<sequence length="179" mass="18921">MNRGRFSGGAGQFGEVFLRVQPLARGEGFRFRDEVKGGAIPGVFIPAVEKGVREVLLNGALAGFPVQDVEVTVYDGKTHPVDGKEVAFVSAGRKAFLEAVRAARPVVLEPLVDLEILAPDANFGDISGEISARRGQLRRTGDARAGMVAVRARASGDTESARGRVSATSRGMMPSQAGR</sequence>
<reference evidence="5 8" key="1">
    <citation type="submission" date="2016-08" db="EMBL/GenBank/DDBJ databases">
        <title>Candidatus Dactylopiibacterium carminicum genome sequence.</title>
        <authorList>
            <person name="Ramirez-Puebla S.T."/>
            <person name="Ormeno-Orrillo E."/>
            <person name="Vera-Ponce De Leon A."/>
            <person name="Luis L."/>
            <person name="Sanchez-Flores A."/>
            <person name="Monica R."/>
            <person name="Martinez-Romero E."/>
        </authorList>
    </citation>
    <scope>NUCLEOTIDE SEQUENCE [LARGE SCALE GENOMIC DNA]</scope>
    <source>
        <strain evidence="5">END1</strain>
    </source>
</reference>
<organism evidence="6 7">
    <name type="scientific">Candidatus Dactylopiibacterium carminicum</name>
    <dbReference type="NCBI Taxonomy" id="857335"/>
    <lineage>
        <taxon>Bacteria</taxon>
        <taxon>Pseudomonadati</taxon>
        <taxon>Pseudomonadota</taxon>
        <taxon>Betaproteobacteria</taxon>
        <taxon>Rhodocyclales</taxon>
        <taxon>Rhodocyclaceae</taxon>
        <taxon>Candidatus Dactylopiibacterium</taxon>
    </lineage>
</organism>
<evidence type="ECO:0000256" key="3">
    <source>
        <dbReference type="SAM" id="MobiDB-lite"/>
    </source>
</evidence>
<dbReference type="EMBL" id="MDUX01000116">
    <property type="protein sequence ID" value="KAF7597669.1"/>
    <property type="molecule type" value="Genomic_DNA"/>
</dbReference>
<feature type="region of interest" description="Disordered" evidence="3">
    <location>
        <begin position="154"/>
        <end position="179"/>
    </location>
</feature>
<proteinExistence type="predicted"/>
<keyword evidence="8" id="KW-1185">Reference proteome</keyword>
<evidence type="ECO:0000313" key="5">
    <source>
        <dbReference type="EMBL" id="KAF7597669.1"/>
    </source>
</evidence>
<dbReference type="InterPro" id="IPR014721">
    <property type="entry name" value="Ribsml_uS5_D2-typ_fold_subgr"/>
</dbReference>
<protein>
    <recommendedName>
        <fullName evidence="4">Translation elongation factor EFG/EF2 domain-containing protein</fullName>
    </recommendedName>
</protein>
<evidence type="ECO:0000259" key="4">
    <source>
        <dbReference type="SMART" id="SM00889"/>
    </source>
</evidence>
<name>A0A272EMF8_9RHOO</name>
<dbReference type="Gene3D" id="3.30.230.10">
    <property type="match status" value="1"/>
</dbReference>
<accession>A0A272EMF8</accession>
<dbReference type="Gene3D" id="3.30.70.240">
    <property type="match status" value="1"/>
</dbReference>
<dbReference type="SUPFAM" id="SSF54980">
    <property type="entry name" value="EF-G C-terminal domain-like"/>
    <property type="match status" value="1"/>
</dbReference>
<keyword evidence="2" id="KW-0342">GTP-binding</keyword>
<dbReference type="Pfam" id="PF03764">
    <property type="entry name" value="EFG_IV"/>
    <property type="match status" value="1"/>
</dbReference>
<dbReference type="RefSeq" id="WP_095526078.1">
    <property type="nucleotide sequence ID" value="NZ_MDUX01000116.1"/>
</dbReference>
<gene>
    <name evidence="5" type="ORF">BGI27_17545</name>
    <name evidence="6" type="ORF">CGU29_17285</name>
</gene>
<dbReference type="OrthoDB" id="9802948at2"/>
<dbReference type="Proteomes" id="UP000216107">
    <property type="component" value="Unassembled WGS sequence"/>
</dbReference>
<reference evidence="6 7" key="2">
    <citation type="submission" date="2017-07" db="EMBL/GenBank/DDBJ databases">
        <title>Candidatus Dactylopiibacterium carminicum, a nitrogen-fixing symbiont of the cochineal insect Dactylopius coccus and Dactylopius opuntiae (Hemiptera: Coccoidea: Dactylopiidae).</title>
        <authorList>
            <person name="Vera A."/>
        </authorList>
    </citation>
    <scope>NUCLEOTIDE SEQUENCE [LARGE SCALE GENOMIC DNA]</scope>
    <source>
        <strain evidence="6 7">NFDCM</strain>
    </source>
</reference>
<dbReference type="PANTHER" id="PTHR43261">
    <property type="entry name" value="TRANSLATION ELONGATION FACTOR G-RELATED"/>
    <property type="match status" value="1"/>
</dbReference>
<evidence type="ECO:0000256" key="2">
    <source>
        <dbReference type="ARBA" id="ARBA00023134"/>
    </source>
</evidence>
<dbReference type="InterPro" id="IPR035647">
    <property type="entry name" value="EFG_III/V"/>
</dbReference>
<keyword evidence="1" id="KW-0547">Nucleotide-binding</keyword>
<dbReference type="GO" id="GO:0005525">
    <property type="term" value="F:GTP binding"/>
    <property type="evidence" value="ECO:0007669"/>
    <property type="project" value="UniProtKB-KW"/>
</dbReference>
<comment type="caution">
    <text evidence="6">The sequence shown here is derived from an EMBL/GenBank/DDBJ whole genome shotgun (WGS) entry which is preliminary data.</text>
</comment>
<dbReference type="GO" id="GO:0017111">
    <property type="term" value="F:ribonucleoside triphosphate phosphatase activity"/>
    <property type="evidence" value="ECO:0007669"/>
    <property type="project" value="UniProtKB-ARBA"/>
</dbReference>
<dbReference type="Proteomes" id="UP000623509">
    <property type="component" value="Unassembled WGS sequence"/>
</dbReference>
<feature type="domain" description="Translation elongation factor EFG/EF2" evidence="4">
    <location>
        <begin position="1"/>
        <end position="104"/>
    </location>
</feature>
<dbReference type="PANTHER" id="PTHR43261:SF6">
    <property type="entry name" value="ELONGATION FACTOR G-LIKE PROTEIN"/>
    <property type="match status" value="1"/>
</dbReference>
<dbReference type="SMART" id="SM00889">
    <property type="entry name" value="EFG_IV"/>
    <property type="match status" value="1"/>
</dbReference>
<dbReference type="InterPro" id="IPR020568">
    <property type="entry name" value="Ribosomal_Su5_D2-typ_SF"/>
</dbReference>
<dbReference type="AlphaFoldDB" id="A0A272EMF8"/>
<evidence type="ECO:0000313" key="6">
    <source>
        <dbReference type="EMBL" id="PAS91285.1"/>
    </source>
</evidence>
<evidence type="ECO:0000256" key="1">
    <source>
        <dbReference type="ARBA" id="ARBA00022741"/>
    </source>
</evidence>
<dbReference type="InterPro" id="IPR005517">
    <property type="entry name" value="Transl_elong_EFG/EF2_IV"/>
</dbReference>
<evidence type="ECO:0000313" key="7">
    <source>
        <dbReference type="Proteomes" id="UP000216107"/>
    </source>
</evidence>
<dbReference type="SUPFAM" id="SSF54211">
    <property type="entry name" value="Ribosomal protein S5 domain 2-like"/>
    <property type="match status" value="1"/>
</dbReference>
<dbReference type="EMBL" id="NMRN01000113">
    <property type="protein sequence ID" value="PAS91285.1"/>
    <property type="molecule type" value="Genomic_DNA"/>
</dbReference>
<evidence type="ECO:0000313" key="8">
    <source>
        <dbReference type="Proteomes" id="UP000623509"/>
    </source>
</evidence>
<dbReference type="GO" id="GO:0032790">
    <property type="term" value="P:ribosome disassembly"/>
    <property type="evidence" value="ECO:0007669"/>
    <property type="project" value="TreeGrafter"/>
</dbReference>